<reference evidence="1" key="1">
    <citation type="submission" date="2021-02" db="EMBL/GenBank/DDBJ databases">
        <authorList>
            <consortium name="DOE Joint Genome Institute"/>
            <person name="Ahrendt S."/>
            <person name="Looney B.P."/>
            <person name="Miyauchi S."/>
            <person name="Morin E."/>
            <person name="Drula E."/>
            <person name="Courty P.E."/>
            <person name="Chicoki N."/>
            <person name="Fauchery L."/>
            <person name="Kohler A."/>
            <person name="Kuo A."/>
            <person name="Labutti K."/>
            <person name="Pangilinan J."/>
            <person name="Lipzen A."/>
            <person name="Riley R."/>
            <person name="Andreopoulos W."/>
            <person name="He G."/>
            <person name="Johnson J."/>
            <person name="Barry K.W."/>
            <person name="Grigoriev I.V."/>
            <person name="Nagy L."/>
            <person name="Hibbett D."/>
            <person name="Henrissat B."/>
            <person name="Matheny P.B."/>
            <person name="Labbe J."/>
            <person name="Martin F."/>
        </authorList>
    </citation>
    <scope>NUCLEOTIDE SEQUENCE</scope>
    <source>
        <strain evidence="1">FP105234-sp</strain>
    </source>
</reference>
<gene>
    <name evidence="1" type="ORF">FA95DRAFT_1597413</name>
</gene>
<sequence>MADSKPKNGGTKRKHKFGEEAEDLTDRLAAEFFQGLKEVKRAAKKAKAFETQRLVKRLKAPSQGSVGGHEVEQIETQLSSLKRMDHDRIAVMALKNKLKKDKVLSKSPNIGLATPNELSLAALSPSTGPDAQVEGRVLSSKALSSAVNTVISTLRSLLRPQSLPLDISIDSSPPPKQKRKLSPVMTSEKLTPGGHPAEPSRHSDDDGWESGTVDGGSHSSADDGSTAGESGSEVTAPSARKSVIPLSISSTSKRAPSAPTTAGSQSTFLPSLSHGFIRGDSDSDWSDGEAAIADVKTKNRRGQRARRAIWEKKYGRGAKHLNVEHASTSRAPEQHGGPRVMRSVGRSTSHSQHRPPDNLAPPRKDDLQKSNKDIERPLHPSWEAKRKLKERESGAIIASQNTRVVFND</sequence>
<dbReference type="Proteomes" id="UP000814033">
    <property type="component" value="Unassembled WGS sequence"/>
</dbReference>
<name>A0ACB8RJU1_9AGAM</name>
<keyword evidence="2" id="KW-1185">Reference proteome</keyword>
<evidence type="ECO:0000313" key="2">
    <source>
        <dbReference type="Proteomes" id="UP000814033"/>
    </source>
</evidence>
<dbReference type="EMBL" id="MU275984">
    <property type="protein sequence ID" value="KAI0044398.1"/>
    <property type="molecule type" value="Genomic_DNA"/>
</dbReference>
<evidence type="ECO:0000313" key="1">
    <source>
        <dbReference type="EMBL" id="KAI0044398.1"/>
    </source>
</evidence>
<comment type="caution">
    <text evidence="1">The sequence shown here is derived from an EMBL/GenBank/DDBJ whole genome shotgun (WGS) entry which is preliminary data.</text>
</comment>
<protein>
    <submittedName>
        <fullName evidence="1">Bud-site selection protein</fullName>
    </submittedName>
</protein>
<accession>A0ACB8RJU1</accession>
<organism evidence="1 2">
    <name type="scientific">Auriscalpium vulgare</name>
    <dbReference type="NCBI Taxonomy" id="40419"/>
    <lineage>
        <taxon>Eukaryota</taxon>
        <taxon>Fungi</taxon>
        <taxon>Dikarya</taxon>
        <taxon>Basidiomycota</taxon>
        <taxon>Agaricomycotina</taxon>
        <taxon>Agaricomycetes</taxon>
        <taxon>Russulales</taxon>
        <taxon>Auriscalpiaceae</taxon>
        <taxon>Auriscalpium</taxon>
    </lineage>
</organism>
<proteinExistence type="predicted"/>
<reference evidence="1" key="2">
    <citation type="journal article" date="2022" name="New Phytol.">
        <title>Evolutionary transition to the ectomycorrhizal habit in the genomes of a hyperdiverse lineage of mushroom-forming fungi.</title>
        <authorList>
            <person name="Looney B."/>
            <person name="Miyauchi S."/>
            <person name="Morin E."/>
            <person name="Drula E."/>
            <person name="Courty P.E."/>
            <person name="Kohler A."/>
            <person name="Kuo A."/>
            <person name="LaButti K."/>
            <person name="Pangilinan J."/>
            <person name="Lipzen A."/>
            <person name="Riley R."/>
            <person name="Andreopoulos W."/>
            <person name="He G."/>
            <person name="Johnson J."/>
            <person name="Nolan M."/>
            <person name="Tritt A."/>
            <person name="Barry K.W."/>
            <person name="Grigoriev I.V."/>
            <person name="Nagy L.G."/>
            <person name="Hibbett D."/>
            <person name="Henrissat B."/>
            <person name="Matheny P.B."/>
            <person name="Labbe J."/>
            <person name="Martin F.M."/>
        </authorList>
    </citation>
    <scope>NUCLEOTIDE SEQUENCE</scope>
    <source>
        <strain evidence="1">FP105234-sp</strain>
    </source>
</reference>